<protein>
    <submittedName>
        <fullName evidence="1">Uncharacterized protein</fullName>
    </submittedName>
</protein>
<accession>A0A8X6TIX9</accession>
<name>A0A8X6TIX9_NEPPI</name>
<proteinExistence type="predicted"/>
<evidence type="ECO:0000313" key="1">
    <source>
        <dbReference type="EMBL" id="GFT19628.1"/>
    </source>
</evidence>
<dbReference type="AlphaFoldDB" id="A0A8X6TIX9"/>
<comment type="caution">
    <text evidence="1">The sequence shown here is derived from an EMBL/GenBank/DDBJ whole genome shotgun (WGS) entry which is preliminary data.</text>
</comment>
<keyword evidence="2" id="KW-1185">Reference proteome</keyword>
<dbReference type="Proteomes" id="UP000887013">
    <property type="component" value="Unassembled WGS sequence"/>
</dbReference>
<reference evidence="1" key="1">
    <citation type="submission" date="2020-08" db="EMBL/GenBank/DDBJ databases">
        <title>Multicomponent nature underlies the extraordinary mechanical properties of spider dragline silk.</title>
        <authorList>
            <person name="Kono N."/>
            <person name="Nakamura H."/>
            <person name="Mori M."/>
            <person name="Yoshida Y."/>
            <person name="Ohtoshi R."/>
            <person name="Malay A.D."/>
            <person name="Moran D.A.P."/>
            <person name="Tomita M."/>
            <person name="Numata K."/>
            <person name="Arakawa K."/>
        </authorList>
    </citation>
    <scope>NUCLEOTIDE SEQUENCE</scope>
</reference>
<gene>
    <name evidence="1" type="ORF">NPIL_96441</name>
</gene>
<dbReference type="OrthoDB" id="6425287at2759"/>
<evidence type="ECO:0000313" key="2">
    <source>
        <dbReference type="Proteomes" id="UP000887013"/>
    </source>
</evidence>
<organism evidence="1 2">
    <name type="scientific">Nephila pilipes</name>
    <name type="common">Giant wood spider</name>
    <name type="synonym">Nephila maculata</name>
    <dbReference type="NCBI Taxonomy" id="299642"/>
    <lineage>
        <taxon>Eukaryota</taxon>
        <taxon>Metazoa</taxon>
        <taxon>Ecdysozoa</taxon>
        <taxon>Arthropoda</taxon>
        <taxon>Chelicerata</taxon>
        <taxon>Arachnida</taxon>
        <taxon>Araneae</taxon>
        <taxon>Araneomorphae</taxon>
        <taxon>Entelegynae</taxon>
        <taxon>Araneoidea</taxon>
        <taxon>Nephilidae</taxon>
        <taxon>Nephila</taxon>
    </lineage>
</organism>
<sequence length="122" mass="14107">MKILSNDFGNLEQWNLELGTIENYKKCEPISIRTPVMVENLKNGQKQKNMYIYNDPDDDYEDFAKSERITKAEIDCYLFHAILAPVSEITVDQLPTRSRPIEKAIALLLNPKDYGSMIRLPL</sequence>
<dbReference type="EMBL" id="BMAW01105520">
    <property type="protein sequence ID" value="GFT19628.1"/>
    <property type="molecule type" value="Genomic_DNA"/>
</dbReference>